<dbReference type="InterPro" id="IPR050578">
    <property type="entry name" value="MARVEL-CKLF_proteins"/>
</dbReference>
<keyword evidence="4 5" id="KW-0472">Membrane</keyword>
<dbReference type="GO" id="GO:0016020">
    <property type="term" value="C:membrane"/>
    <property type="evidence" value="ECO:0007669"/>
    <property type="project" value="UniProtKB-SubCell"/>
</dbReference>
<keyword evidence="2 5" id="KW-0812">Transmembrane</keyword>
<dbReference type="Proteomes" id="UP000504606">
    <property type="component" value="Unplaced"/>
</dbReference>
<dbReference type="GeneID" id="113204044"/>
<evidence type="ECO:0000256" key="7">
    <source>
        <dbReference type="SAM" id="Phobius"/>
    </source>
</evidence>
<accession>A0A9C6X727</accession>
<feature type="transmembrane region" description="Helical" evidence="7">
    <location>
        <begin position="78"/>
        <end position="99"/>
    </location>
</feature>
<feature type="transmembrane region" description="Helical" evidence="7">
    <location>
        <begin position="149"/>
        <end position="170"/>
    </location>
</feature>
<evidence type="ECO:0000256" key="6">
    <source>
        <dbReference type="SAM" id="MobiDB-lite"/>
    </source>
</evidence>
<keyword evidence="9" id="KW-1185">Reference proteome</keyword>
<feature type="compositionally biased region" description="Polar residues" evidence="6">
    <location>
        <begin position="1"/>
        <end position="12"/>
    </location>
</feature>
<comment type="subcellular location">
    <subcellularLocation>
        <location evidence="1">Membrane</location>
        <topology evidence="1">Multi-pass membrane protein</topology>
    </subcellularLocation>
</comment>
<dbReference type="AlphaFoldDB" id="A0A9C6X727"/>
<dbReference type="PANTHER" id="PTHR22776:SF97">
    <property type="entry name" value="RE01453P"/>
    <property type="match status" value="1"/>
</dbReference>
<organism evidence="9 10">
    <name type="scientific">Frankliniella occidentalis</name>
    <name type="common">Western flower thrips</name>
    <name type="synonym">Euthrips occidentalis</name>
    <dbReference type="NCBI Taxonomy" id="133901"/>
    <lineage>
        <taxon>Eukaryota</taxon>
        <taxon>Metazoa</taxon>
        <taxon>Ecdysozoa</taxon>
        <taxon>Arthropoda</taxon>
        <taxon>Hexapoda</taxon>
        <taxon>Insecta</taxon>
        <taxon>Pterygota</taxon>
        <taxon>Neoptera</taxon>
        <taxon>Paraneoptera</taxon>
        <taxon>Thysanoptera</taxon>
        <taxon>Terebrantia</taxon>
        <taxon>Thripoidea</taxon>
        <taxon>Thripidae</taxon>
        <taxon>Frankliniella</taxon>
    </lineage>
</organism>
<name>A0A9C6X727_FRAOC</name>
<evidence type="ECO:0000313" key="9">
    <source>
        <dbReference type="Proteomes" id="UP000504606"/>
    </source>
</evidence>
<dbReference type="Pfam" id="PF01284">
    <property type="entry name" value="MARVEL"/>
    <property type="match status" value="1"/>
</dbReference>
<sequence length="182" mass="20203">MMTETAVTVTTGHPQQAHPQQHPTVKTDPGQSPGSLSWMRINVNYFKTLPGILKLVQVVLGILCMALASPAYLGATHWFLFVVVSAFIATLIWIFVYLLGIREALRLPINWILTELINTGIMTLLYFIAFIVQLAAWSPLYAYYRGSNIAAGVFGLFNFIAYAAGTYSLYLEWKGAPVTVNQ</sequence>
<evidence type="ECO:0000259" key="8">
    <source>
        <dbReference type="PROSITE" id="PS51225"/>
    </source>
</evidence>
<feature type="compositionally biased region" description="Low complexity" evidence="6">
    <location>
        <begin position="13"/>
        <end position="23"/>
    </location>
</feature>
<evidence type="ECO:0000256" key="5">
    <source>
        <dbReference type="PROSITE-ProRule" id="PRU00581"/>
    </source>
</evidence>
<dbReference type="RefSeq" id="XP_052130486.1">
    <property type="nucleotide sequence ID" value="XM_052274526.1"/>
</dbReference>
<feature type="transmembrane region" description="Helical" evidence="7">
    <location>
        <begin position="52"/>
        <end position="72"/>
    </location>
</feature>
<feature type="domain" description="MARVEL" evidence="8">
    <location>
        <begin position="45"/>
        <end position="174"/>
    </location>
</feature>
<proteinExistence type="predicted"/>
<keyword evidence="3 7" id="KW-1133">Transmembrane helix</keyword>
<dbReference type="PROSITE" id="PS51225">
    <property type="entry name" value="MARVEL"/>
    <property type="match status" value="1"/>
</dbReference>
<evidence type="ECO:0000256" key="2">
    <source>
        <dbReference type="ARBA" id="ARBA00022692"/>
    </source>
</evidence>
<protein>
    <submittedName>
        <fullName evidence="10">CKLF-like MARVEL transmembrane domain-containing protein 4</fullName>
    </submittedName>
</protein>
<dbReference type="OrthoDB" id="6258237at2759"/>
<gene>
    <name evidence="10" type="primary">LOC113204044</name>
</gene>
<feature type="transmembrane region" description="Helical" evidence="7">
    <location>
        <begin position="111"/>
        <end position="137"/>
    </location>
</feature>
<dbReference type="PANTHER" id="PTHR22776">
    <property type="entry name" value="MARVEL-CONTAINING POTENTIAL LIPID RAFT-ASSOCIATED PROTEIN"/>
    <property type="match status" value="1"/>
</dbReference>
<evidence type="ECO:0000256" key="4">
    <source>
        <dbReference type="ARBA" id="ARBA00023136"/>
    </source>
</evidence>
<evidence type="ECO:0000256" key="1">
    <source>
        <dbReference type="ARBA" id="ARBA00004141"/>
    </source>
</evidence>
<dbReference type="InterPro" id="IPR008253">
    <property type="entry name" value="Marvel"/>
</dbReference>
<dbReference type="KEGG" id="foc:113204044"/>
<feature type="region of interest" description="Disordered" evidence="6">
    <location>
        <begin position="1"/>
        <end position="33"/>
    </location>
</feature>
<reference evidence="10" key="1">
    <citation type="submission" date="2025-08" db="UniProtKB">
        <authorList>
            <consortium name="RefSeq"/>
        </authorList>
    </citation>
    <scope>IDENTIFICATION</scope>
    <source>
        <tissue evidence="10">Whole organism</tissue>
    </source>
</reference>
<evidence type="ECO:0000313" key="10">
    <source>
        <dbReference type="RefSeq" id="XP_052130486.1"/>
    </source>
</evidence>
<evidence type="ECO:0000256" key="3">
    <source>
        <dbReference type="ARBA" id="ARBA00022989"/>
    </source>
</evidence>